<dbReference type="GO" id="GO:0030490">
    <property type="term" value="P:maturation of SSU-rRNA"/>
    <property type="evidence" value="ECO:0007669"/>
    <property type="project" value="TreeGrafter"/>
</dbReference>
<dbReference type="Pfam" id="PF01163">
    <property type="entry name" value="RIO1"/>
    <property type="match status" value="1"/>
</dbReference>
<dbReference type="Gene3D" id="1.10.510.10">
    <property type="entry name" value="Transferase(Phosphotransferase) domain 1"/>
    <property type="match status" value="1"/>
</dbReference>
<keyword evidence="6" id="KW-0067">ATP-binding</keyword>
<dbReference type="GO" id="GO:0030688">
    <property type="term" value="C:preribosome, small subunit precursor"/>
    <property type="evidence" value="ECO:0007669"/>
    <property type="project" value="TreeGrafter"/>
</dbReference>
<keyword evidence="2" id="KW-0723">Serine/threonine-protein kinase</keyword>
<dbReference type="GO" id="GO:0004674">
    <property type="term" value="F:protein serine/threonine kinase activity"/>
    <property type="evidence" value="ECO:0007669"/>
    <property type="project" value="UniProtKB-KW"/>
</dbReference>
<feature type="domain" description="RIO-type" evidence="10">
    <location>
        <begin position="8"/>
        <end position="125"/>
    </location>
</feature>
<dbReference type="EC" id="2.7.11.1" evidence="1"/>
<dbReference type="Proteomes" id="UP000076420">
    <property type="component" value="Unassembled WGS sequence"/>
</dbReference>
<evidence type="ECO:0000256" key="3">
    <source>
        <dbReference type="ARBA" id="ARBA00022679"/>
    </source>
</evidence>
<reference evidence="11" key="1">
    <citation type="submission" date="2020-05" db="UniProtKB">
        <authorList>
            <consortium name="EnsemblMetazoa"/>
        </authorList>
    </citation>
    <scope>IDENTIFICATION</scope>
    <source>
        <strain evidence="11">BB02</strain>
    </source>
</reference>
<dbReference type="AlphaFoldDB" id="A0A2C9JZP9"/>
<dbReference type="SUPFAM" id="SSF56112">
    <property type="entry name" value="Protein kinase-like (PK-like)"/>
    <property type="match status" value="1"/>
</dbReference>
<feature type="compositionally biased region" description="Basic and acidic residues" evidence="9">
    <location>
        <begin position="141"/>
        <end position="150"/>
    </location>
</feature>
<sequence length="378" mass="43013">CFFPSFEKALYDTGFPVPKPFESNRHAVVMELLNGYPMCQIHKLSDPGSVYDECMELLVKLGNYGLIHGDFNEFNLMVDDKDHITMIDFPQMISTSHCNAEMRIGTLDVEIAASGFTKDLSDAFDETMTNMGLLETNESMQKVKVDKSSEDSDDCEDDKDSPNNIEEDCEKNFDEDRRDDDDDDENSVPPGKDPRILKWLAQSDCNTLADERNEEIGLSEHPDLCVETQKLDSTNHLSTDSIKELNKETSMLCEQSNTMSLADTQNKDLEKLEQNEDEDLINLRLSNLNIRPFRNEDSQHHVNECHKKKESGSVATHSIACSSIAPEIARSRIRSQAKRKQQAQLARRVRKSGEASLFTQLRRDTQDDIKQSLDAVWF</sequence>
<dbReference type="GO" id="GO:0005829">
    <property type="term" value="C:cytosol"/>
    <property type="evidence" value="ECO:0007669"/>
    <property type="project" value="TreeGrafter"/>
</dbReference>
<dbReference type="InterPro" id="IPR018935">
    <property type="entry name" value="RIO_kinase_CS"/>
</dbReference>
<comment type="catalytic activity">
    <reaction evidence="8">
        <text>L-seryl-[protein] + ATP = O-phospho-L-seryl-[protein] + ADP + H(+)</text>
        <dbReference type="Rhea" id="RHEA:17989"/>
        <dbReference type="Rhea" id="RHEA-COMP:9863"/>
        <dbReference type="Rhea" id="RHEA-COMP:11604"/>
        <dbReference type="ChEBI" id="CHEBI:15378"/>
        <dbReference type="ChEBI" id="CHEBI:29999"/>
        <dbReference type="ChEBI" id="CHEBI:30616"/>
        <dbReference type="ChEBI" id="CHEBI:83421"/>
        <dbReference type="ChEBI" id="CHEBI:456216"/>
        <dbReference type="EC" id="2.7.11.1"/>
    </reaction>
</comment>
<gene>
    <name evidence="11" type="primary">106074356</name>
</gene>
<dbReference type="VEuPathDB" id="VectorBase:BGLB010676"/>
<comment type="catalytic activity">
    <reaction evidence="7">
        <text>L-threonyl-[protein] + ATP = O-phospho-L-threonyl-[protein] + ADP + H(+)</text>
        <dbReference type="Rhea" id="RHEA:46608"/>
        <dbReference type="Rhea" id="RHEA-COMP:11060"/>
        <dbReference type="Rhea" id="RHEA-COMP:11605"/>
        <dbReference type="ChEBI" id="CHEBI:15378"/>
        <dbReference type="ChEBI" id="CHEBI:30013"/>
        <dbReference type="ChEBI" id="CHEBI:30616"/>
        <dbReference type="ChEBI" id="CHEBI:61977"/>
        <dbReference type="ChEBI" id="CHEBI:456216"/>
        <dbReference type="EC" id="2.7.11.1"/>
    </reaction>
</comment>
<evidence type="ECO:0000313" key="12">
    <source>
        <dbReference type="Proteomes" id="UP000076420"/>
    </source>
</evidence>
<feature type="compositionally biased region" description="Acidic residues" evidence="9">
    <location>
        <begin position="177"/>
        <end position="186"/>
    </location>
</feature>
<proteinExistence type="predicted"/>
<feature type="compositionally biased region" description="Acidic residues" evidence="9">
    <location>
        <begin position="151"/>
        <end position="169"/>
    </location>
</feature>
<evidence type="ECO:0000313" key="11">
    <source>
        <dbReference type="EnsemblMetazoa" id="BGLB010676-PB"/>
    </source>
</evidence>
<evidence type="ECO:0000256" key="8">
    <source>
        <dbReference type="ARBA" id="ARBA00048679"/>
    </source>
</evidence>
<evidence type="ECO:0000256" key="5">
    <source>
        <dbReference type="ARBA" id="ARBA00022777"/>
    </source>
</evidence>
<evidence type="ECO:0000256" key="9">
    <source>
        <dbReference type="SAM" id="MobiDB-lite"/>
    </source>
</evidence>
<evidence type="ECO:0000256" key="7">
    <source>
        <dbReference type="ARBA" id="ARBA00047899"/>
    </source>
</evidence>
<dbReference type="InterPro" id="IPR011009">
    <property type="entry name" value="Kinase-like_dom_sf"/>
</dbReference>
<dbReference type="VEuPathDB" id="VectorBase:BGLAX_045935"/>
<keyword evidence="3" id="KW-0808">Transferase</keyword>
<feature type="region of interest" description="Disordered" evidence="9">
    <location>
        <begin position="133"/>
        <end position="195"/>
    </location>
</feature>
<dbReference type="EnsemblMetazoa" id="BGLB010676-RB">
    <property type="protein sequence ID" value="BGLB010676-PB"/>
    <property type="gene ID" value="BGLB010676"/>
</dbReference>
<dbReference type="GO" id="GO:0005634">
    <property type="term" value="C:nucleus"/>
    <property type="evidence" value="ECO:0007669"/>
    <property type="project" value="TreeGrafter"/>
</dbReference>
<dbReference type="InterPro" id="IPR018934">
    <property type="entry name" value="RIO_dom"/>
</dbReference>
<accession>A0A2C9JZP9</accession>
<keyword evidence="4" id="KW-0547">Nucleotide-binding</keyword>
<dbReference type="OrthoDB" id="10258631at2759"/>
<dbReference type="PANTHER" id="PTHR45852">
    <property type="entry name" value="SER/THR-PROTEIN KINASE RIO2"/>
    <property type="match status" value="1"/>
</dbReference>
<evidence type="ECO:0000256" key="1">
    <source>
        <dbReference type="ARBA" id="ARBA00012513"/>
    </source>
</evidence>
<keyword evidence="5" id="KW-0418">Kinase</keyword>
<evidence type="ECO:0000256" key="2">
    <source>
        <dbReference type="ARBA" id="ARBA00022527"/>
    </source>
</evidence>
<evidence type="ECO:0000256" key="6">
    <source>
        <dbReference type="ARBA" id="ARBA00022840"/>
    </source>
</evidence>
<evidence type="ECO:0000259" key="10">
    <source>
        <dbReference type="Pfam" id="PF01163"/>
    </source>
</evidence>
<dbReference type="STRING" id="6526.A0A2C9JZP9"/>
<dbReference type="PROSITE" id="PS01245">
    <property type="entry name" value="RIO1"/>
    <property type="match status" value="1"/>
</dbReference>
<dbReference type="GO" id="GO:0005524">
    <property type="term" value="F:ATP binding"/>
    <property type="evidence" value="ECO:0007669"/>
    <property type="project" value="UniProtKB-KW"/>
</dbReference>
<protein>
    <recommendedName>
        <fullName evidence="1">non-specific serine/threonine protein kinase</fullName>
        <ecNumber evidence="1">2.7.11.1</ecNumber>
    </recommendedName>
</protein>
<evidence type="ECO:0000256" key="4">
    <source>
        <dbReference type="ARBA" id="ARBA00022741"/>
    </source>
</evidence>
<dbReference type="KEGG" id="bgt:106074356"/>
<name>A0A2C9JZP9_BIOGL</name>
<dbReference type="PANTHER" id="PTHR45852:SF1">
    <property type="entry name" value="SERINE_THREONINE-PROTEIN KINASE RIO2"/>
    <property type="match status" value="1"/>
</dbReference>
<organism evidence="11 12">
    <name type="scientific">Biomphalaria glabrata</name>
    <name type="common">Bloodfluke planorb</name>
    <name type="synonym">Freshwater snail</name>
    <dbReference type="NCBI Taxonomy" id="6526"/>
    <lineage>
        <taxon>Eukaryota</taxon>
        <taxon>Metazoa</taxon>
        <taxon>Spiralia</taxon>
        <taxon>Lophotrochozoa</taxon>
        <taxon>Mollusca</taxon>
        <taxon>Gastropoda</taxon>
        <taxon>Heterobranchia</taxon>
        <taxon>Euthyneura</taxon>
        <taxon>Panpulmonata</taxon>
        <taxon>Hygrophila</taxon>
        <taxon>Lymnaeoidea</taxon>
        <taxon>Planorbidae</taxon>
        <taxon>Biomphalaria</taxon>
    </lineage>
</organism>